<evidence type="ECO:0000313" key="2">
    <source>
        <dbReference type="Proteomes" id="UP000501780"/>
    </source>
</evidence>
<dbReference type="EMBL" id="CP050831">
    <property type="protein sequence ID" value="QIU96972.1"/>
    <property type="molecule type" value="Genomic_DNA"/>
</dbReference>
<gene>
    <name evidence="1" type="ORF">BacF7301_23670</name>
</gene>
<accession>A0A6H0KUH2</accession>
<name>A0A6H0KUH2_9BACE</name>
<dbReference type="RefSeq" id="WP_167966675.1">
    <property type="nucleotide sequence ID" value="NZ_CP050831.1"/>
</dbReference>
<dbReference type="AlphaFoldDB" id="A0A6H0KUH2"/>
<reference evidence="1 2" key="1">
    <citation type="submission" date="2020-03" db="EMBL/GenBank/DDBJ databases">
        <title>Genomic analysis of Bacteroides faecium CBA7301.</title>
        <authorList>
            <person name="Kim J."/>
            <person name="Roh S.W."/>
        </authorList>
    </citation>
    <scope>NUCLEOTIDE SEQUENCE [LARGE SCALE GENOMIC DNA]</scope>
    <source>
        <strain evidence="1 2">CBA7301</strain>
    </source>
</reference>
<keyword evidence="2" id="KW-1185">Reference proteome</keyword>
<proteinExistence type="predicted"/>
<dbReference type="KEGG" id="bfc:BacF7301_23670"/>
<organism evidence="1 2">
    <name type="scientific">Bacteroides faecium</name>
    <dbReference type="NCBI Taxonomy" id="2715212"/>
    <lineage>
        <taxon>Bacteria</taxon>
        <taxon>Pseudomonadati</taxon>
        <taxon>Bacteroidota</taxon>
        <taxon>Bacteroidia</taxon>
        <taxon>Bacteroidales</taxon>
        <taxon>Bacteroidaceae</taxon>
        <taxon>Bacteroides</taxon>
    </lineage>
</organism>
<dbReference type="Proteomes" id="UP000501780">
    <property type="component" value="Chromosome"/>
</dbReference>
<protein>
    <submittedName>
        <fullName evidence="1">Uncharacterized protein</fullName>
    </submittedName>
</protein>
<sequence length="227" mass="26037">MKNSRLILKRVFLCSVIFSLISVCSFGKERKVLYAILTLKDSTIVEGYLRSFPLTDRAVSVKISSDIEGKSEKYKIRNIEKMEIKSENGDSISGVWKPMFVNNGVGRYKGYIAENPVMLLSIYQGKNVNGYVGMIWCLVDPLSGYSEVLPCFYYQLPDMDYAKCFLIMKGTLFYKRHKKSLMREFADYPALVNMLRNDTLQIKEILKNPMIVIRELDKIISASMAVE</sequence>
<evidence type="ECO:0000313" key="1">
    <source>
        <dbReference type="EMBL" id="QIU96972.1"/>
    </source>
</evidence>